<dbReference type="RefSeq" id="WP_147799985.1">
    <property type="nucleotide sequence ID" value="NZ_VPFL01000012.1"/>
</dbReference>
<accession>A0A5C7EWH9</accession>
<evidence type="ECO:0000313" key="2">
    <source>
        <dbReference type="Proteomes" id="UP000321201"/>
    </source>
</evidence>
<organism evidence="1 2">
    <name type="scientific">Pelomicrobium methylotrophicum</name>
    <dbReference type="NCBI Taxonomy" id="2602750"/>
    <lineage>
        <taxon>Bacteria</taxon>
        <taxon>Pseudomonadati</taxon>
        <taxon>Pseudomonadota</taxon>
        <taxon>Hydrogenophilia</taxon>
        <taxon>Hydrogenophilia incertae sedis</taxon>
        <taxon>Pelomicrobium</taxon>
    </lineage>
</organism>
<reference evidence="1 2" key="1">
    <citation type="submission" date="2019-08" db="EMBL/GenBank/DDBJ databases">
        <title>Pelomicrobium methylotrophicum gen. nov., sp. nov. a moderately thermophilic, facultatively anaerobic, lithoautotrophic and methylotrophic bacterium isolated from a terrestrial mud volcano.</title>
        <authorList>
            <person name="Slobodkina G.B."/>
            <person name="Merkel A.Y."/>
            <person name="Slobodkin A.I."/>
        </authorList>
    </citation>
    <scope>NUCLEOTIDE SEQUENCE [LARGE SCALE GENOMIC DNA]</scope>
    <source>
        <strain evidence="1 2">SM250</strain>
    </source>
</reference>
<sequence length="138" mass="14371">MEASAGAAAAEAIKARRLADDARARLGHGSSDAEPLGTALARLAEKIRSARAANGVAVSEIVLENASTFGEASDLSSVAKPVAIAPRLHRASITIKGAYARLDGLKAYLSTLSSPPAALAALRLDEYRFEAKFHVFGR</sequence>
<keyword evidence="2" id="KW-1185">Reference proteome</keyword>
<dbReference type="AlphaFoldDB" id="A0A5C7EWH9"/>
<gene>
    <name evidence="1" type="ORF">FR698_09610</name>
</gene>
<dbReference type="Proteomes" id="UP000321201">
    <property type="component" value="Unassembled WGS sequence"/>
</dbReference>
<comment type="caution">
    <text evidence="1">The sequence shown here is derived from an EMBL/GenBank/DDBJ whole genome shotgun (WGS) entry which is preliminary data.</text>
</comment>
<proteinExistence type="predicted"/>
<name>A0A5C7EWH9_9PROT</name>
<protein>
    <submittedName>
        <fullName evidence="1">Uncharacterized protein</fullName>
    </submittedName>
</protein>
<evidence type="ECO:0000313" key="1">
    <source>
        <dbReference type="EMBL" id="TXF11586.1"/>
    </source>
</evidence>
<dbReference type="EMBL" id="VPFL01000012">
    <property type="protein sequence ID" value="TXF11586.1"/>
    <property type="molecule type" value="Genomic_DNA"/>
</dbReference>
<dbReference type="InParanoid" id="A0A5C7EWH9"/>